<comment type="caution">
    <text evidence="2">The sequence shown here is derived from an EMBL/GenBank/DDBJ whole genome shotgun (WGS) entry which is preliminary data.</text>
</comment>
<evidence type="ECO:0000256" key="1">
    <source>
        <dbReference type="SAM" id="SignalP"/>
    </source>
</evidence>
<evidence type="ECO:0000313" key="2">
    <source>
        <dbReference type="EMBL" id="KAL3734161.1"/>
    </source>
</evidence>
<dbReference type="EMBL" id="JBJKBG010000006">
    <property type="protein sequence ID" value="KAL3734161.1"/>
    <property type="molecule type" value="Genomic_DNA"/>
</dbReference>
<gene>
    <name evidence="2" type="ORF">ACJRO7_023498</name>
</gene>
<dbReference type="AlphaFoldDB" id="A0ABD3K243"/>
<proteinExistence type="predicted"/>
<keyword evidence="1" id="KW-0732">Signal</keyword>
<feature type="chain" id="PRO_5044850147" evidence="1">
    <location>
        <begin position="25"/>
        <end position="96"/>
    </location>
</feature>
<sequence>MAKIVLALVLSLLLVVVIRSEAQADPSAPVADQWGQAAASAKGAAESMAASATGAAEDAKDAASSWTDWFTGRLKGLGFTDSDGNNDGPAAAPKAA</sequence>
<feature type="signal peptide" evidence="1">
    <location>
        <begin position="1"/>
        <end position="24"/>
    </location>
</feature>
<reference evidence="2 3" key="1">
    <citation type="submission" date="2024-11" db="EMBL/GenBank/DDBJ databases">
        <title>Chromosome-level genome assembly of Eucalyptus globulus Labill. provides insights into its genome evolution.</title>
        <authorList>
            <person name="Li X."/>
        </authorList>
    </citation>
    <scope>NUCLEOTIDE SEQUENCE [LARGE SCALE GENOMIC DNA]</scope>
    <source>
        <strain evidence="2">CL2024</strain>
        <tissue evidence="2">Fresh tender leaves</tissue>
    </source>
</reference>
<dbReference type="Proteomes" id="UP001634007">
    <property type="component" value="Unassembled WGS sequence"/>
</dbReference>
<accession>A0ABD3K243</accession>
<protein>
    <submittedName>
        <fullName evidence="2">Uncharacterized protein</fullName>
    </submittedName>
</protein>
<keyword evidence="3" id="KW-1185">Reference proteome</keyword>
<evidence type="ECO:0000313" key="3">
    <source>
        <dbReference type="Proteomes" id="UP001634007"/>
    </source>
</evidence>
<name>A0ABD3K243_EUCGL</name>
<organism evidence="2 3">
    <name type="scientific">Eucalyptus globulus</name>
    <name type="common">Tasmanian blue gum</name>
    <dbReference type="NCBI Taxonomy" id="34317"/>
    <lineage>
        <taxon>Eukaryota</taxon>
        <taxon>Viridiplantae</taxon>
        <taxon>Streptophyta</taxon>
        <taxon>Embryophyta</taxon>
        <taxon>Tracheophyta</taxon>
        <taxon>Spermatophyta</taxon>
        <taxon>Magnoliopsida</taxon>
        <taxon>eudicotyledons</taxon>
        <taxon>Gunneridae</taxon>
        <taxon>Pentapetalae</taxon>
        <taxon>rosids</taxon>
        <taxon>malvids</taxon>
        <taxon>Myrtales</taxon>
        <taxon>Myrtaceae</taxon>
        <taxon>Myrtoideae</taxon>
        <taxon>Eucalypteae</taxon>
        <taxon>Eucalyptus</taxon>
    </lineage>
</organism>